<dbReference type="EMBL" id="CP002344">
    <property type="protein sequence ID" value="ADU51648.1"/>
    <property type="molecule type" value="Genomic_DNA"/>
</dbReference>
<reference evidence="1 2" key="1">
    <citation type="journal article" date="2010" name="Stand. Genomic Sci.">
        <title>Complete genome sequence of Thermaerobacter marianensis type strain (7p75a).</title>
        <authorList>
            <person name="Han C."/>
            <person name="Gu W."/>
            <person name="Zhang X."/>
            <person name="Lapidus A."/>
            <person name="Nolan M."/>
            <person name="Copeland A."/>
            <person name="Lucas S."/>
            <person name="Del Rio T.G."/>
            <person name="Tice H."/>
            <person name="Cheng J.F."/>
            <person name="Tapia R."/>
            <person name="Goodwin L."/>
            <person name="Pitluck S."/>
            <person name="Pagani I."/>
            <person name="Ivanova N."/>
            <person name="Mavromatis K."/>
            <person name="Mikhailova N."/>
            <person name="Pati A."/>
            <person name="Chen A."/>
            <person name="Palaniappan K."/>
            <person name="Land M."/>
            <person name="Hauser L."/>
            <person name="Chang Y.J."/>
            <person name="Jeffries C.D."/>
            <person name="Schneider S."/>
            <person name="Rohde M."/>
            <person name="Goker M."/>
            <person name="Pukall R."/>
            <person name="Woyke T."/>
            <person name="Bristow J."/>
            <person name="Eisen J.A."/>
            <person name="Markowitz V."/>
            <person name="Hugenholtz P."/>
            <person name="Kyrpides N.C."/>
            <person name="Klenk H.P."/>
            <person name="Detter J.C."/>
        </authorList>
    </citation>
    <scope>NUCLEOTIDE SEQUENCE [LARGE SCALE GENOMIC DNA]</scope>
    <source>
        <strain evidence="2">ATCC 700841 / DSM 12885 / JCM 10246 / 7p75a</strain>
    </source>
</reference>
<reference evidence="2" key="2">
    <citation type="journal article" date="2010" name="Stand. Genomic Sci.">
        <title>Complete genome sequence of Thermaerobacter marianensis type strain (7p75aT).</title>
        <authorList>
            <person name="Han C."/>
            <person name="Gu W."/>
            <person name="Zhang X."/>
            <person name="Lapidus A."/>
            <person name="Nolan M."/>
            <person name="Copeland A."/>
            <person name="Lucas S."/>
            <person name="Glavina Del Rio T."/>
            <person name="Tice H."/>
            <person name="Cheng J."/>
            <person name="Tapia R."/>
            <person name="Goodwin L."/>
            <person name="Pitluck S."/>
            <person name="Pagani I."/>
            <person name="Ivanova N."/>
            <person name="Mavromatis K."/>
            <person name="Mikhailova N."/>
            <person name="Pati A."/>
            <person name="Chen A."/>
            <person name="Palaniappan K."/>
            <person name="Land M."/>
            <person name="Hauser L."/>
            <person name="Chang Y."/>
            <person name="Jeffries C."/>
            <person name="Schneider S."/>
            <person name="Rohde M."/>
            <person name="Goker M."/>
            <person name="Pukall R."/>
            <person name="Woyke T."/>
            <person name="Bristow J."/>
            <person name="Eisen J."/>
            <person name="Markowitz V."/>
            <person name="Hugenholtz P."/>
            <person name="Kyrpides N."/>
            <person name="Klenk H."/>
            <person name="Detter J."/>
        </authorList>
    </citation>
    <scope>NUCLEOTIDE SEQUENCE [LARGE SCALE GENOMIC DNA]</scope>
    <source>
        <strain evidence="2">ATCC 700841 / DSM 12885 / JCM 10246 / 7p75a</strain>
    </source>
</reference>
<dbReference type="Proteomes" id="UP000008915">
    <property type="component" value="Chromosome"/>
</dbReference>
<dbReference type="HOGENOM" id="CLU_890906_0_0_9"/>
<keyword evidence="2" id="KW-1185">Reference proteome</keyword>
<organism evidence="1 2">
    <name type="scientific">Thermaerobacter marianensis (strain ATCC 700841 / DSM 12885 / JCM 10246 / 7p75a)</name>
    <dbReference type="NCBI Taxonomy" id="644966"/>
    <lineage>
        <taxon>Bacteria</taxon>
        <taxon>Bacillati</taxon>
        <taxon>Bacillota</taxon>
        <taxon>Clostridia</taxon>
        <taxon>Eubacteriales</taxon>
        <taxon>Clostridiales Family XVII. Incertae Sedis</taxon>
        <taxon>Thermaerobacter</taxon>
    </lineage>
</organism>
<dbReference type="KEGG" id="tmr:Tmar_1538"/>
<accession>E6SGR4</accession>
<gene>
    <name evidence="1" type="ordered locus">Tmar_1538</name>
</gene>
<protein>
    <submittedName>
        <fullName evidence="1">Uncharacterized protein</fullName>
    </submittedName>
</protein>
<name>E6SGR4_THEM7</name>
<proteinExistence type="predicted"/>
<evidence type="ECO:0000313" key="1">
    <source>
        <dbReference type="EMBL" id="ADU51648.1"/>
    </source>
</evidence>
<evidence type="ECO:0000313" key="2">
    <source>
        <dbReference type="Proteomes" id="UP000008915"/>
    </source>
</evidence>
<dbReference type="eggNOG" id="ENOG5032R2G">
    <property type="taxonomic scope" value="Bacteria"/>
</dbReference>
<sequence length="324" mass="35994">MAHRFLRLMVLLTIGAIALCLVIPVYASHTPPPPPWTSAYYMNTINQTAMYDLGCEWGTKDRNTDGTQYRLMILAYGMPKYQNGAYGASAFNGFVSTSQIAAAVQELGRGYYVCTGYDTSSQLQIAVGTSNYGSSVTYGHGQAWANMVNSINDWFKSRGYSSQVYAVGASDMELGWNSPSVTKNWVNGYDSVNLHPLYNFGDAAGCPSTETSGNAYCSNGWYQADVYYISWAAPPAVPTPQIYRNDGIQARQWWSISLYGYKYGSGSMRFRASLTQYQACQQNGCDPSIDNTPEQGWKQLWDALNHDSRTTSTVTYATDIRWYP</sequence>
<dbReference type="AlphaFoldDB" id="E6SGR4"/>
<dbReference type="STRING" id="644966.Tmar_1538"/>